<dbReference type="GO" id="GO:0015031">
    <property type="term" value="P:protein transport"/>
    <property type="evidence" value="ECO:0007669"/>
    <property type="project" value="UniProtKB-KW"/>
</dbReference>
<organism evidence="10 11">
    <name type="scientific">Linnemannia hyalina</name>
    <dbReference type="NCBI Taxonomy" id="64524"/>
    <lineage>
        <taxon>Eukaryota</taxon>
        <taxon>Fungi</taxon>
        <taxon>Fungi incertae sedis</taxon>
        <taxon>Mucoromycota</taxon>
        <taxon>Mortierellomycotina</taxon>
        <taxon>Mortierellomycetes</taxon>
        <taxon>Mortierellales</taxon>
        <taxon>Mortierellaceae</taxon>
        <taxon>Linnemannia</taxon>
    </lineage>
</organism>
<gene>
    <name evidence="10" type="ORF">KI688_012071</name>
</gene>
<evidence type="ECO:0000256" key="4">
    <source>
        <dbReference type="ARBA" id="ARBA00022927"/>
    </source>
</evidence>
<evidence type="ECO:0000259" key="9">
    <source>
        <dbReference type="PROSITE" id="PS50196"/>
    </source>
</evidence>
<keyword evidence="6" id="KW-0906">Nuclear pore complex</keyword>
<evidence type="ECO:0000256" key="2">
    <source>
        <dbReference type="ARBA" id="ARBA00022448"/>
    </source>
</evidence>
<feature type="compositionally biased region" description="Low complexity" evidence="8">
    <location>
        <begin position="408"/>
        <end position="423"/>
    </location>
</feature>
<feature type="compositionally biased region" description="Low complexity" evidence="8">
    <location>
        <begin position="120"/>
        <end position="137"/>
    </location>
</feature>
<feature type="compositionally biased region" description="Low complexity" evidence="8">
    <location>
        <begin position="71"/>
        <end position="107"/>
    </location>
</feature>
<comment type="caution">
    <text evidence="10">The sequence shown here is derived from an EMBL/GenBank/DDBJ whole genome shotgun (WGS) entry which is preliminary data.</text>
</comment>
<protein>
    <recommendedName>
        <fullName evidence="9">RanBD1 domain-containing protein</fullName>
    </recommendedName>
</protein>
<feature type="region of interest" description="Disordered" evidence="8">
    <location>
        <begin position="436"/>
        <end position="488"/>
    </location>
</feature>
<comment type="subcellular location">
    <subcellularLocation>
        <location evidence="1">Nucleus</location>
        <location evidence="1">Nuclear pore complex</location>
    </subcellularLocation>
</comment>
<dbReference type="PROSITE" id="PS50196">
    <property type="entry name" value="RANBD1"/>
    <property type="match status" value="1"/>
</dbReference>
<feature type="region of interest" description="Disordered" evidence="8">
    <location>
        <begin position="381"/>
        <end position="423"/>
    </location>
</feature>
<dbReference type="OrthoDB" id="185618at2759"/>
<dbReference type="PANTHER" id="PTHR38697:SF1">
    <property type="entry name" value="NUCLEAR PORE COMPLEX PROTEIN SIMILAR TO S. CEREVISIAE NUP2 (EUROFUNG)"/>
    <property type="match status" value="1"/>
</dbReference>
<feature type="compositionally biased region" description="Low complexity" evidence="8">
    <location>
        <begin position="381"/>
        <end position="399"/>
    </location>
</feature>
<dbReference type="SMART" id="SM00160">
    <property type="entry name" value="RanBD"/>
    <property type="match status" value="1"/>
</dbReference>
<feature type="region of interest" description="Disordered" evidence="8">
    <location>
        <begin position="238"/>
        <end position="257"/>
    </location>
</feature>
<feature type="region of interest" description="Disordered" evidence="8">
    <location>
        <begin position="312"/>
        <end position="344"/>
    </location>
</feature>
<dbReference type="Pfam" id="PF00638">
    <property type="entry name" value="Ran_BP1"/>
    <property type="match status" value="1"/>
</dbReference>
<dbReference type="InterPro" id="IPR015007">
    <property type="entry name" value="NUP2/50/61"/>
</dbReference>
<evidence type="ECO:0000313" key="10">
    <source>
        <dbReference type="EMBL" id="KAG9067288.1"/>
    </source>
</evidence>
<dbReference type="PANTHER" id="PTHR38697">
    <property type="entry name" value="NUCLEAR PORE COMPLEX PROTEIN SIMILAR TO S. CEREVISIAE NUP2 (EUROFUNG)"/>
    <property type="match status" value="1"/>
</dbReference>
<keyword evidence="4" id="KW-0653">Protein transport</keyword>
<dbReference type="AlphaFoldDB" id="A0A9P7XW36"/>
<dbReference type="Proteomes" id="UP000707451">
    <property type="component" value="Unassembled WGS sequence"/>
</dbReference>
<keyword evidence="3" id="KW-0509">mRNA transport</keyword>
<dbReference type="EMBL" id="JAHRHY010000008">
    <property type="protein sequence ID" value="KAG9067288.1"/>
    <property type="molecule type" value="Genomic_DNA"/>
</dbReference>
<reference evidence="10" key="1">
    <citation type="submission" date="2021-06" db="EMBL/GenBank/DDBJ databases">
        <title>Genome Sequence of Mortierella hyaline Strain SCG-10, a Cold-Adapted, Nitrate-Reducing Fungus Isolated from Soil in Minnesota, USA.</title>
        <authorList>
            <person name="Aldossari N."/>
        </authorList>
    </citation>
    <scope>NUCLEOTIDE SEQUENCE</scope>
    <source>
        <strain evidence="10">SCG-10</strain>
    </source>
</reference>
<feature type="compositionally biased region" description="Polar residues" evidence="8">
    <location>
        <begin position="312"/>
        <end position="342"/>
    </location>
</feature>
<accession>A0A9P7XW36</accession>
<proteinExistence type="predicted"/>
<keyword evidence="5" id="KW-0811">Translocation</keyword>
<feature type="compositionally biased region" description="Polar residues" evidence="8">
    <location>
        <begin position="108"/>
        <end position="119"/>
    </location>
</feature>
<keyword evidence="2" id="KW-0813">Transport</keyword>
<dbReference type="InterPro" id="IPR011993">
    <property type="entry name" value="PH-like_dom_sf"/>
</dbReference>
<dbReference type="InterPro" id="IPR053074">
    <property type="entry name" value="NPC_Nucleoporin"/>
</dbReference>
<feature type="domain" description="RanBD1" evidence="9">
    <location>
        <begin position="471"/>
        <end position="593"/>
    </location>
</feature>
<dbReference type="SUPFAM" id="SSF50729">
    <property type="entry name" value="PH domain-like"/>
    <property type="match status" value="1"/>
</dbReference>
<dbReference type="Gene3D" id="2.30.29.30">
    <property type="entry name" value="Pleckstrin-homology domain (PH domain)/Phosphotyrosine-binding domain (PTB)"/>
    <property type="match status" value="1"/>
</dbReference>
<feature type="compositionally biased region" description="Basic and acidic residues" evidence="8">
    <location>
        <begin position="1"/>
        <end position="15"/>
    </location>
</feature>
<feature type="compositionally biased region" description="Low complexity" evidence="8">
    <location>
        <begin position="238"/>
        <end position="254"/>
    </location>
</feature>
<evidence type="ECO:0000256" key="1">
    <source>
        <dbReference type="ARBA" id="ARBA00004567"/>
    </source>
</evidence>
<dbReference type="Pfam" id="PF08911">
    <property type="entry name" value="NUP50"/>
    <property type="match status" value="1"/>
</dbReference>
<feature type="compositionally biased region" description="Low complexity" evidence="8">
    <location>
        <begin position="436"/>
        <end position="445"/>
    </location>
</feature>
<keyword evidence="11" id="KW-1185">Reference proteome</keyword>
<feature type="compositionally biased region" description="Low complexity" evidence="8">
    <location>
        <begin position="145"/>
        <end position="161"/>
    </location>
</feature>
<feature type="compositionally biased region" description="Basic residues" evidence="8">
    <location>
        <begin position="42"/>
        <end position="51"/>
    </location>
</feature>
<keyword evidence="7" id="KW-0539">Nucleus</keyword>
<evidence type="ECO:0000256" key="7">
    <source>
        <dbReference type="ARBA" id="ARBA00023242"/>
    </source>
</evidence>
<dbReference type="GO" id="GO:0051028">
    <property type="term" value="P:mRNA transport"/>
    <property type="evidence" value="ECO:0007669"/>
    <property type="project" value="UniProtKB-KW"/>
</dbReference>
<evidence type="ECO:0000256" key="5">
    <source>
        <dbReference type="ARBA" id="ARBA00023010"/>
    </source>
</evidence>
<name>A0A9P7XW36_9FUNG</name>
<evidence type="ECO:0000256" key="6">
    <source>
        <dbReference type="ARBA" id="ARBA00023132"/>
    </source>
</evidence>
<feature type="compositionally biased region" description="Polar residues" evidence="8">
    <location>
        <begin position="24"/>
        <end position="36"/>
    </location>
</feature>
<feature type="region of interest" description="Disordered" evidence="8">
    <location>
        <begin position="1"/>
        <end position="168"/>
    </location>
</feature>
<evidence type="ECO:0000256" key="8">
    <source>
        <dbReference type="SAM" id="MobiDB-lite"/>
    </source>
</evidence>
<evidence type="ECO:0000256" key="3">
    <source>
        <dbReference type="ARBA" id="ARBA00022816"/>
    </source>
</evidence>
<dbReference type="CDD" id="cd13170">
    <property type="entry name" value="RanBD_NUP50"/>
    <property type="match status" value="1"/>
</dbReference>
<sequence>MSKRGTENQLTKDEYDRDGDNDEGSSIQGVFKQASQEEMAKRVIKAPRGRRLNGGGGDNGAAKSSPFANMPSFAAPSTSTATASPFASVSFAAPTTPTPTTGAATTAKPFSTGSFNFGVTSSSTSTPTPTAPSTTSTGLFNFGVTPSSTLTSTSTAPSTTSGGLFNFGTTPAAAPMPSTSTATSASLFTSSTSKASSLFSATSAPSSSLFSTTTAPFPSTAKSASTLTPGAFTFNVGSAPPAASSSTDADNSGTPDREELERYLQALNRTFVKKIEKELINNPIVNLAQIFGQYTDKRQAIKKKYMTSTGAKSTASSPALVSPSLQNGSLLTGPSGVTTSGSDAAPKLSFGVPLSAIGENPAPKPVFGGFNFGVSTATATSTTATDSKATTSAATSTSSPFAFSVPKPATSTTSATTSSSPFTLSAPKPFSFGAASSPFSTSSPSAGGGFQFSVPAGHPSGKKDEGDNETMPDDTRSQLVDSRAGEEGEETVFEVKGKLYAIVDGENKDLGVGQFRVNENTESKKRRMIMRTGGTGQLILNNWVIQGMGPKRTKNFVTIFAVEDGKPKKFLLKVKEESSAEDVVRELEAGQGK</sequence>
<dbReference type="InterPro" id="IPR000156">
    <property type="entry name" value="Ran_bind_dom"/>
</dbReference>
<dbReference type="GO" id="GO:0005643">
    <property type="term" value="C:nuclear pore"/>
    <property type="evidence" value="ECO:0007669"/>
    <property type="project" value="UniProtKB-SubCell"/>
</dbReference>
<evidence type="ECO:0000313" key="11">
    <source>
        <dbReference type="Proteomes" id="UP000707451"/>
    </source>
</evidence>